<gene>
    <name evidence="2" type="ORF">C1645_481805</name>
</gene>
<comment type="caution">
    <text evidence="2">The sequence shown here is derived from an EMBL/GenBank/DDBJ whole genome shotgun (WGS) entry which is preliminary data.</text>
</comment>
<sequence>MLLSHFYLFLYLQQKPTLHCSLEILAIADFTYHSNAFIPFLTVSFYIDIKLLNYFVPLQTLFRLISNTIQMLSFHFYLLLYHFDNCIPYNFVLLSHL</sequence>
<feature type="transmembrane region" description="Helical" evidence="1">
    <location>
        <begin position="30"/>
        <end position="49"/>
    </location>
</feature>
<name>A0A397S9R2_9GLOM</name>
<accession>A0A397S9R2</accession>
<dbReference type="EMBL" id="QKYT01000601">
    <property type="protein sequence ID" value="RIA83083.1"/>
    <property type="molecule type" value="Genomic_DNA"/>
</dbReference>
<evidence type="ECO:0000313" key="2">
    <source>
        <dbReference type="EMBL" id="RIA83083.1"/>
    </source>
</evidence>
<keyword evidence="3" id="KW-1185">Reference proteome</keyword>
<keyword evidence="1" id="KW-0472">Membrane</keyword>
<keyword evidence="1" id="KW-0812">Transmembrane</keyword>
<reference evidence="2 3" key="1">
    <citation type="submission" date="2018-06" db="EMBL/GenBank/DDBJ databases">
        <title>Comparative genomics reveals the genomic features of Rhizophagus irregularis, R. cerebriforme, R. diaphanum and Gigaspora rosea, and their symbiotic lifestyle signature.</title>
        <authorList>
            <person name="Morin E."/>
            <person name="San Clemente H."/>
            <person name="Chen E.C.H."/>
            <person name="De La Providencia I."/>
            <person name="Hainaut M."/>
            <person name="Kuo A."/>
            <person name="Kohler A."/>
            <person name="Murat C."/>
            <person name="Tang N."/>
            <person name="Roy S."/>
            <person name="Loubradou J."/>
            <person name="Henrissat B."/>
            <person name="Grigoriev I.V."/>
            <person name="Corradi N."/>
            <person name="Roux C."/>
            <person name="Martin F.M."/>
        </authorList>
    </citation>
    <scope>NUCLEOTIDE SEQUENCE [LARGE SCALE GENOMIC DNA]</scope>
    <source>
        <strain evidence="2 3">DAOM 227022</strain>
    </source>
</reference>
<proteinExistence type="predicted"/>
<dbReference type="AlphaFoldDB" id="A0A397S9R2"/>
<protein>
    <submittedName>
        <fullName evidence="2">Uncharacterized protein</fullName>
    </submittedName>
</protein>
<keyword evidence="1" id="KW-1133">Transmembrane helix</keyword>
<feature type="transmembrane region" description="Helical" evidence="1">
    <location>
        <begin position="61"/>
        <end position="83"/>
    </location>
</feature>
<dbReference type="Proteomes" id="UP000265703">
    <property type="component" value="Unassembled WGS sequence"/>
</dbReference>
<evidence type="ECO:0000313" key="3">
    <source>
        <dbReference type="Proteomes" id="UP000265703"/>
    </source>
</evidence>
<organism evidence="2 3">
    <name type="scientific">Glomus cerebriforme</name>
    <dbReference type="NCBI Taxonomy" id="658196"/>
    <lineage>
        <taxon>Eukaryota</taxon>
        <taxon>Fungi</taxon>
        <taxon>Fungi incertae sedis</taxon>
        <taxon>Mucoromycota</taxon>
        <taxon>Glomeromycotina</taxon>
        <taxon>Glomeromycetes</taxon>
        <taxon>Glomerales</taxon>
        <taxon>Glomeraceae</taxon>
        <taxon>Glomus</taxon>
    </lineage>
</organism>
<evidence type="ECO:0000256" key="1">
    <source>
        <dbReference type="SAM" id="Phobius"/>
    </source>
</evidence>